<dbReference type="GO" id="GO:0008360">
    <property type="term" value="P:regulation of cell shape"/>
    <property type="evidence" value="ECO:0007669"/>
    <property type="project" value="UniProtKB-KW"/>
</dbReference>
<dbReference type="Pfam" id="PF01098">
    <property type="entry name" value="FTSW_RODA_SPOVE"/>
    <property type="match status" value="1"/>
</dbReference>
<dbReference type="InterPro" id="IPR018365">
    <property type="entry name" value="Cell_cycle_FtsW-rel_CS"/>
</dbReference>
<feature type="transmembrane region" description="Helical" evidence="11">
    <location>
        <begin position="121"/>
        <end position="139"/>
    </location>
</feature>
<dbReference type="RefSeq" id="WP_058315106.1">
    <property type="nucleotide sequence ID" value="NZ_CYUE01000020.1"/>
</dbReference>
<comment type="similarity">
    <text evidence="11">Belongs to the SEDS family. MrdB/RodA subfamily.</text>
</comment>
<dbReference type="GO" id="GO:0032153">
    <property type="term" value="C:cell division site"/>
    <property type="evidence" value="ECO:0007669"/>
    <property type="project" value="TreeGrafter"/>
</dbReference>
<keyword evidence="2 11" id="KW-1003">Cell membrane</keyword>
<keyword evidence="6 11" id="KW-0133">Cell shape</keyword>
<keyword evidence="11" id="KW-0997">Cell inner membrane</keyword>
<keyword evidence="3 11" id="KW-0328">Glycosyltransferase</keyword>
<dbReference type="PANTHER" id="PTHR30474">
    <property type="entry name" value="CELL CYCLE PROTEIN"/>
    <property type="match status" value="1"/>
</dbReference>
<keyword evidence="9 11" id="KW-0472">Membrane</keyword>
<reference evidence="13" key="1">
    <citation type="submission" date="2015-09" db="EMBL/GenBank/DDBJ databases">
        <authorList>
            <person name="Rodrigo-Torres Lidia"/>
            <person name="Arahal R.David."/>
        </authorList>
    </citation>
    <scope>NUCLEOTIDE SEQUENCE [LARGE SCALE GENOMIC DNA]</scope>
    <source>
        <strain evidence="13">CECT 5114</strain>
    </source>
</reference>
<evidence type="ECO:0000256" key="1">
    <source>
        <dbReference type="ARBA" id="ARBA00004141"/>
    </source>
</evidence>
<keyword evidence="7 11" id="KW-0573">Peptidoglycan synthesis</keyword>
<evidence type="ECO:0000256" key="6">
    <source>
        <dbReference type="ARBA" id="ARBA00022960"/>
    </source>
</evidence>
<evidence type="ECO:0000256" key="10">
    <source>
        <dbReference type="ARBA" id="ARBA00023316"/>
    </source>
</evidence>
<accession>A0A0P1IRF0</accession>
<evidence type="ECO:0000256" key="11">
    <source>
        <dbReference type="HAMAP-Rule" id="MF_02079"/>
    </source>
</evidence>
<dbReference type="InterPro" id="IPR001182">
    <property type="entry name" value="FtsW/RodA"/>
</dbReference>
<dbReference type="EMBL" id="CYUE01000020">
    <property type="protein sequence ID" value="CUK26177.1"/>
    <property type="molecule type" value="Genomic_DNA"/>
</dbReference>
<evidence type="ECO:0000256" key="7">
    <source>
        <dbReference type="ARBA" id="ARBA00022984"/>
    </source>
</evidence>
<gene>
    <name evidence="11 12" type="primary">mrdB</name>
    <name evidence="11" type="synonym">rodA</name>
    <name evidence="12" type="ORF">TA5114_01984</name>
</gene>
<dbReference type="OrthoDB" id="9768187at2"/>
<dbReference type="NCBIfam" id="TIGR02210">
    <property type="entry name" value="rodA_shape"/>
    <property type="match status" value="1"/>
</dbReference>
<dbReference type="EC" id="2.4.99.28" evidence="11"/>
<name>A0A0P1IRF0_9RHOB</name>
<evidence type="ECO:0000256" key="2">
    <source>
        <dbReference type="ARBA" id="ARBA00022475"/>
    </source>
</evidence>
<feature type="transmembrane region" description="Helical" evidence="11">
    <location>
        <begin position="20"/>
        <end position="44"/>
    </location>
</feature>
<comment type="function">
    <text evidence="11">Peptidoglycan polymerase that is essential for cell wall elongation.</text>
</comment>
<comment type="subcellular location">
    <subcellularLocation>
        <location evidence="11">Cell inner membrane</location>
        <topology evidence="11">Multi-pass membrane protein</topology>
    </subcellularLocation>
    <subcellularLocation>
        <location evidence="1">Membrane</location>
        <topology evidence="1">Multi-pass membrane protein</topology>
    </subcellularLocation>
</comment>
<dbReference type="AlphaFoldDB" id="A0A0P1IRF0"/>
<dbReference type="GO" id="GO:0009252">
    <property type="term" value="P:peptidoglycan biosynthetic process"/>
    <property type="evidence" value="ECO:0007669"/>
    <property type="project" value="UniProtKB-UniRule"/>
</dbReference>
<keyword evidence="4 11" id="KW-0808">Transferase</keyword>
<feature type="transmembrane region" description="Helical" evidence="11">
    <location>
        <begin position="286"/>
        <end position="310"/>
    </location>
</feature>
<feature type="transmembrane region" description="Helical" evidence="11">
    <location>
        <begin position="352"/>
        <end position="370"/>
    </location>
</feature>
<evidence type="ECO:0000313" key="13">
    <source>
        <dbReference type="Proteomes" id="UP000051184"/>
    </source>
</evidence>
<evidence type="ECO:0000313" key="12">
    <source>
        <dbReference type="EMBL" id="CUK26177.1"/>
    </source>
</evidence>
<dbReference type="GO" id="GO:0005886">
    <property type="term" value="C:plasma membrane"/>
    <property type="evidence" value="ECO:0007669"/>
    <property type="project" value="UniProtKB-SubCell"/>
</dbReference>
<feature type="transmembrane region" description="Helical" evidence="11">
    <location>
        <begin position="175"/>
        <end position="207"/>
    </location>
</feature>
<dbReference type="GO" id="GO:0008955">
    <property type="term" value="F:peptidoglycan glycosyltransferase activity"/>
    <property type="evidence" value="ECO:0007669"/>
    <property type="project" value="UniProtKB-UniRule"/>
</dbReference>
<comment type="catalytic activity">
    <reaction evidence="11">
        <text>[GlcNAc-(1-&gt;4)-Mur2Ac(oyl-L-Ala-gamma-D-Glu-L-Lys-D-Ala-D-Ala)](n)-di-trans,octa-cis-undecaprenyl diphosphate + beta-D-GlcNAc-(1-&gt;4)-Mur2Ac(oyl-L-Ala-gamma-D-Glu-L-Lys-D-Ala-D-Ala)-di-trans,octa-cis-undecaprenyl diphosphate = [GlcNAc-(1-&gt;4)-Mur2Ac(oyl-L-Ala-gamma-D-Glu-L-Lys-D-Ala-D-Ala)](n+1)-di-trans,octa-cis-undecaprenyl diphosphate + di-trans,octa-cis-undecaprenyl diphosphate + H(+)</text>
        <dbReference type="Rhea" id="RHEA:23708"/>
        <dbReference type="Rhea" id="RHEA-COMP:9602"/>
        <dbReference type="Rhea" id="RHEA-COMP:9603"/>
        <dbReference type="ChEBI" id="CHEBI:15378"/>
        <dbReference type="ChEBI" id="CHEBI:58405"/>
        <dbReference type="ChEBI" id="CHEBI:60033"/>
        <dbReference type="ChEBI" id="CHEBI:78435"/>
        <dbReference type="EC" id="2.4.99.28"/>
    </reaction>
</comment>
<dbReference type="GO" id="GO:0071555">
    <property type="term" value="P:cell wall organization"/>
    <property type="evidence" value="ECO:0007669"/>
    <property type="project" value="UniProtKB-KW"/>
</dbReference>
<dbReference type="PROSITE" id="PS00428">
    <property type="entry name" value="FTSW_RODA_SPOVE"/>
    <property type="match status" value="1"/>
</dbReference>
<evidence type="ECO:0000256" key="3">
    <source>
        <dbReference type="ARBA" id="ARBA00022676"/>
    </source>
</evidence>
<comment type="pathway">
    <text evidence="11">Cell wall biogenesis; peptidoglycan biosynthesis.</text>
</comment>
<dbReference type="InterPro" id="IPR011923">
    <property type="entry name" value="RodA/MrdB"/>
</dbReference>
<keyword evidence="10 11" id="KW-0961">Cell wall biogenesis/degradation</keyword>
<dbReference type="Proteomes" id="UP000051184">
    <property type="component" value="Unassembled WGS sequence"/>
</dbReference>
<organism evidence="12 13">
    <name type="scientific">Cognatishimia activa</name>
    <dbReference type="NCBI Taxonomy" id="1715691"/>
    <lineage>
        <taxon>Bacteria</taxon>
        <taxon>Pseudomonadati</taxon>
        <taxon>Pseudomonadota</taxon>
        <taxon>Alphaproteobacteria</taxon>
        <taxon>Rhodobacterales</taxon>
        <taxon>Paracoccaceae</taxon>
        <taxon>Cognatishimia</taxon>
    </lineage>
</organism>
<feature type="transmembrane region" description="Helical" evidence="11">
    <location>
        <begin position="145"/>
        <end position="163"/>
    </location>
</feature>
<evidence type="ECO:0000256" key="4">
    <source>
        <dbReference type="ARBA" id="ARBA00022679"/>
    </source>
</evidence>
<dbReference type="GO" id="GO:0051301">
    <property type="term" value="P:cell division"/>
    <property type="evidence" value="ECO:0007669"/>
    <property type="project" value="InterPro"/>
</dbReference>
<keyword evidence="13" id="KW-1185">Reference proteome</keyword>
<evidence type="ECO:0000256" key="8">
    <source>
        <dbReference type="ARBA" id="ARBA00022989"/>
    </source>
</evidence>
<evidence type="ECO:0000256" key="5">
    <source>
        <dbReference type="ARBA" id="ARBA00022692"/>
    </source>
</evidence>
<dbReference type="HAMAP" id="MF_02079">
    <property type="entry name" value="PGT_RodA"/>
    <property type="match status" value="1"/>
</dbReference>
<dbReference type="UniPathway" id="UPA00219"/>
<sequence>MSYLEYSVKSVPTGLRKILHMNWALVVLLITVACAGFLMLYSVAGGSYTPWAEAQMKRFIMGLVLMFGVAMVPIWFWRNVSGVLYAASLVLLILVEVMGTVQMGAQRWIDLGFMRLQPSELMKITLVMFLAAYYDWLPANRTSKPQWILLPILITLLPTYLVLQQPDLGTSLLLLMGGAIVIFLAGVHWAYFAAVITLAVGLVTAVFQSRGTGWQLLQDYQYRRIDTFLDPASDPLGAGYHITQSKIALGSGGWTGRGFMQGTQSRLNFLPEKHTDFIFTTLAEEFGFIGAISLLLLYALIIVFCVVSAIQNKDRFSSLMTMGIAGTFFLFFAVNMSMVMGLAPVVGVPLPLVSYGGSAMLVLMVAFGLVQSAHVHRPR</sequence>
<feature type="transmembrane region" description="Helical" evidence="11">
    <location>
        <begin position="322"/>
        <end position="346"/>
    </location>
</feature>
<proteinExistence type="inferred from homology"/>
<dbReference type="GO" id="GO:0015648">
    <property type="term" value="F:lipid-linked peptidoglycan transporter activity"/>
    <property type="evidence" value="ECO:0007669"/>
    <property type="project" value="TreeGrafter"/>
</dbReference>
<evidence type="ECO:0000256" key="9">
    <source>
        <dbReference type="ARBA" id="ARBA00023136"/>
    </source>
</evidence>
<protein>
    <recommendedName>
        <fullName evidence="11">Peptidoglycan glycosyltransferase MrdB</fullName>
        <shortName evidence="11">PGT</shortName>
        <ecNumber evidence="11">2.4.99.28</ecNumber>
    </recommendedName>
    <alternativeName>
        <fullName evidence="11">Cell elongation protein RodA</fullName>
    </alternativeName>
    <alternativeName>
        <fullName evidence="11">Cell wall polymerase</fullName>
    </alternativeName>
    <alternativeName>
        <fullName evidence="11">Peptidoglycan polymerase</fullName>
        <shortName evidence="11">PG polymerase</shortName>
    </alternativeName>
</protein>
<feature type="transmembrane region" description="Helical" evidence="11">
    <location>
        <begin position="83"/>
        <end position="101"/>
    </location>
</feature>
<feature type="transmembrane region" description="Helical" evidence="11">
    <location>
        <begin position="56"/>
        <end position="77"/>
    </location>
</feature>
<keyword evidence="8 11" id="KW-1133">Transmembrane helix</keyword>
<dbReference type="STRING" id="1715691.TA5113_02042"/>
<keyword evidence="5 11" id="KW-0812">Transmembrane</keyword>
<dbReference type="PANTHER" id="PTHR30474:SF1">
    <property type="entry name" value="PEPTIDOGLYCAN GLYCOSYLTRANSFERASE MRDB"/>
    <property type="match status" value="1"/>
</dbReference>